<dbReference type="PANTHER" id="PTHR10037">
    <property type="entry name" value="VOLTAGE-GATED CATION CHANNEL CALCIUM AND SODIUM"/>
    <property type="match status" value="1"/>
</dbReference>
<dbReference type="RefSeq" id="XP_002766362.1">
    <property type="nucleotide sequence ID" value="XM_002766316.1"/>
</dbReference>
<dbReference type="GO" id="GO:0001518">
    <property type="term" value="C:voltage-gated sodium channel complex"/>
    <property type="evidence" value="ECO:0007669"/>
    <property type="project" value="TreeGrafter"/>
</dbReference>
<keyword evidence="4 5" id="KW-0472">Membrane</keyword>
<comment type="subcellular location">
    <subcellularLocation>
        <location evidence="1">Membrane</location>
        <topology evidence="1">Multi-pass membrane protein</topology>
    </subcellularLocation>
</comment>
<evidence type="ECO:0000259" key="6">
    <source>
        <dbReference type="Pfam" id="PF00520"/>
    </source>
</evidence>
<dbReference type="OrthoDB" id="431720at2759"/>
<reference evidence="7 8" key="1">
    <citation type="submission" date="2008-07" db="EMBL/GenBank/DDBJ databases">
        <authorList>
            <person name="El-Sayed N."/>
            <person name="Caler E."/>
            <person name="Inman J."/>
            <person name="Amedeo P."/>
            <person name="Hass B."/>
            <person name="Wortman J."/>
        </authorList>
    </citation>
    <scope>NUCLEOTIDE SEQUENCE [LARGE SCALE GENOMIC DNA]</scope>
    <source>
        <strain evidence="8">ATCC 50983 / TXsc</strain>
    </source>
</reference>
<keyword evidence="3 5" id="KW-1133">Transmembrane helix</keyword>
<evidence type="ECO:0000256" key="4">
    <source>
        <dbReference type="ARBA" id="ARBA00023136"/>
    </source>
</evidence>
<keyword evidence="2 5" id="KW-0812">Transmembrane</keyword>
<evidence type="ECO:0000256" key="5">
    <source>
        <dbReference type="SAM" id="Phobius"/>
    </source>
</evidence>
<keyword evidence="8" id="KW-1185">Reference proteome</keyword>
<feature type="transmembrane region" description="Helical" evidence="5">
    <location>
        <begin position="66"/>
        <end position="89"/>
    </location>
</feature>
<gene>
    <name evidence="7" type="ORF">Pmar_PMAR019727</name>
</gene>
<protein>
    <recommendedName>
        <fullName evidence="6">Ion transport domain-containing protein</fullName>
    </recommendedName>
</protein>
<proteinExistence type="predicted"/>
<feature type="domain" description="Ion transport" evidence="6">
    <location>
        <begin position="10"/>
        <end position="170"/>
    </location>
</feature>
<dbReference type="InterPro" id="IPR005821">
    <property type="entry name" value="Ion_trans_dom"/>
</dbReference>
<dbReference type="OMA" id="MITLENW"/>
<evidence type="ECO:0000313" key="7">
    <source>
        <dbReference type="EMBL" id="EEQ99079.1"/>
    </source>
</evidence>
<dbReference type="GeneID" id="9044403"/>
<dbReference type="InterPro" id="IPR043203">
    <property type="entry name" value="VGCC_Ca_Na"/>
</dbReference>
<evidence type="ECO:0000256" key="1">
    <source>
        <dbReference type="ARBA" id="ARBA00004141"/>
    </source>
</evidence>
<feature type="transmembrane region" description="Helical" evidence="5">
    <location>
        <begin position="147"/>
        <end position="169"/>
    </location>
</feature>
<dbReference type="GO" id="GO:0005248">
    <property type="term" value="F:voltage-gated sodium channel activity"/>
    <property type="evidence" value="ECO:0007669"/>
    <property type="project" value="TreeGrafter"/>
</dbReference>
<organism evidence="8">
    <name type="scientific">Perkinsus marinus (strain ATCC 50983 / TXsc)</name>
    <dbReference type="NCBI Taxonomy" id="423536"/>
    <lineage>
        <taxon>Eukaryota</taxon>
        <taxon>Sar</taxon>
        <taxon>Alveolata</taxon>
        <taxon>Perkinsozoa</taxon>
        <taxon>Perkinsea</taxon>
        <taxon>Perkinsida</taxon>
        <taxon>Perkinsidae</taxon>
        <taxon>Perkinsus</taxon>
    </lineage>
</organism>
<dbReference type="Proteomes" id="UP000007800">
    <property type="component" value="Unassembled WGS sequence"/>
</dbReference>
<dbReference type="Gene3D" id="1.10.287.70">
    <property type="match status" value="1"/>
</dbReference>
<dbReference type="Pfam" id="PF00520">
    <property type="entry name" value="Ion_trans"/>
    <property type="match status" value="1"/>
</dbReference>
<name>C5LW09_PERM5</name>
<dbReference type="PANTHER" id="PTHR10037:SF62">
    <property type="entry name" value="SODIUM CHANNEL PROTEIN 60E"/>
    <property type="match status" value="1"/>
</dbReference>
<accession>C5LW09</accession>
<evidence type="ECO:0000256" key="2">
    <source>
        <dbReference type="ARBA" id="ARBA00022692"/>
    </source>
</evidence>
<dbReference type="InParanoid" id="C5LW09"/>
<sequence>MVYLPIEEVESSFLFRVVRLLRLGRLAHLLRPFKELWLIIMGARIRPVTTSDGFSSSGVVDSLKTLGWVSLLLLLVLYVCAIFTTLQIGQDTATYGPYMISSGGWDHKEYFGTVLRSMYTLFQMITLENWADGIVRHVVSNEPLMVVFFFVFIVITTFGLLNLVVGVIVEDTLATARTNDDKIRRKQEKERARVLAHLRDIFKMADQVNTPPISVRYHSQDESGSLTVEEFRQAIRNPEVINSADERF</sequence>
<evidence type="ECO:0000256" key="3">
    <source>
        <dbReference type="ARBA" id="ARBA00022989"/>
    </source>
</evidence>
<evidence type="ECO:0000313" key="8">
    <source>
        <dbReference type="Proteomes" id="UP000007800"/>
    </source>
</evidence>
<dbReference type="AlphaFoldDB" id="C5LW09"/>
<dbReference type="EMBL" id="GG686046">
    <property type="protein sequence ID" value="EEQ99079.1"/>
    <property type="molecule type" value="Genomic_DNA"/>
</dbReference>
<dbReference type="SUPFAM" id="SSF81324">
    <property type="entry name" value="Voltage-gated potassium channels"/>
    <property type="match status" value="1"/>
</dbReference>